<comment type="caution">
    <text evidence="4">The sequence shown here is derived from an EMBL/GenBank/DDBJ whole genome shotgun (WGS) entry which is preliminary data.</text>
</comment>
<evidence type="ECO:0000256" key="2">
    <source>
        <dbReference type="ARBA" id="ARBA00023315"/>
    </source>
</evidence>
<dbReference type="InterPro" id="IPR050832">
    <property type="entry name" value="Bact_Acetyltransf"/>
</dbReference>
<keyword evidence="2" id="KW-0012">Acyltransferase</keyword>
<gene>
    <name evidence="4" type="ORF">OOZ53_24560</name>
</gene>
<dbReference type="SUPFAM" id="SSF55729">
    <property type="entry name" value="Acyl-CoA N-acyltransferases (Nat)"/>
    <property type="match status" value="1"/>
</dbReference>
<dbReference type="Proteomes" id="UP001148313">
    <property type="component" value="Unassembled WGS sequence"/>
</dbReference>
<evidence type="ECO:0000256" key="1">
    <source>
        <dbReference type="ARBA" id="ARBA00022679"/>
    </source>
</evidence>
<dbReference type="Gene3D" id="3.40.630.30">
    <property type="match status" value="1"/>
</dbReference>
<evidence type="ECO:0000313" key="4">
    <source>
        <dbReference type="EMBL" id="MDA4848553.1"/>
    </source>
</evidence>
<dbReference type="PROSITE" id="PS51186">
    <property type="entry name" value="GNAT"/>
    <property type="match status" value="1"/>
</dbReference>
<accession>A0ABT4VUZ7</accession>
<dbReference type="InterPro" id="IPR016181">
    <property type="entry name" value="Acyl_CoA_acyltransferase"/>
</dbReference>
<dbReference type="EMBL" id="JAPJZH010000025">
    <property type="protein sequence ID" value="MDA4848553.1"/>
    <property type="molecule type" value="Genomic_DNA"/>
</dbReference>
<keyword evidence="1" id="KW-0808">Transferase</keyword>
<dbReference type="RefSeq" id="WP_271092423.1">
    <property type="nucleotide sequence ID" value="NZ_JAPJZH010000025.1"/>
</dbReference>
<evidence type="ECO:0000259" key="3">
    <source>
        <dbReference type="PROSITE" id="PS51186"/>
    </source>
</evidence>
<dbReference type="InterPro" id="IPR000182">
    <property type="entry name" value="GNAT_dom"/>
</dbReference>
<evidence type="ECO:0000313" key="5">
    <source>
        <dbReference type="Proteomes" id="UP001148313"/>
    </source>
</evidence>
<name>A0ABT4VUZ7_9HYPH</name>
<dbReference type="Pfam" id="PF00583">
    <property type="entry name" value="Acetyltransf_1"/>
    <property type="match status" value="1"/>
</dbReference>
<reference evidence="4" key="1">
    <citation type="submission" date="2022-11" db="EMBL/GenBank/DDBJ databases">
        <title>Hoeflea poritis sp. nov., isolated from scleractinian coral Porites lutea.</title>
        <authorList>
            <person name="Zhang G."/>
            <person name="Wei Q."/>
            <person name="Cai L."/>
        </authorList>
    </citation>
    <scope>NUCLEOTIDE SEQUENCE</scope>
    <source>
        <strain evidence="4">E7-10</strain>
    </source>
</reference>
<feature type="domain" description="N-acetyltransferase" evidence="3">
    <location>
        <begin position="36"/>
        <end position="201"/>
    </location>
</feature>
<dbReference type="PANTHER" id="PTHR43877:SF2">
    <property type="entry name" value="AMINOALKYLPHOSPHONATE N-ACETYLTRANSFERASE-RELATED"/>
    <property type="match status" value="1"/>
</dbReference>
<sequence>METNRTTSDFVINHGLRPEHRAPAARGYWRAFATKLRYPLGPEAKAVAFIEGVLDPDYAISALSDTGAFLGVAGFRSHSGSFIGGDIKDLAAVYGWVGGTLRGVLVSVLERKVEDGTLLMDGIFVEPEARGRGVGTALLHAIEDHAVSAKLQRIRLDVIDINPRARSLYEREGFRERSVMSLGILSRIFGFSHATEMTKRI</sequence>
<dbReference type="PANTHER" id="PTHR43877">
    <property type="entry name" value="AMINOALKYLPHOSPHONATE N-ACETYLTRANSFERASE-RELATED-RELATED"/>
    <property type="match status" value="1"/>
</dbReference>
<dbReference type="CDD" id="cd04301">
    <property type="entry name" value="NAT_SF"/>
    <property type="match status" value="1"/>
</dbReference>
<proteinExistence type="predicted"/>
<keyword evidence="5" id="KW-1185">Reference proteome</keyword>
<organism evidence="4 5">
    <name type="scientific">Hoeflea poritis</name>
    <dbReference type="NCBI Taxonomy" id="2993659"/>
    <lineage>
        <taxon>Bacteria</taxon>
        <taxon>Pseudomonadati</taxon>
        <taxon>Pseudomonadota</taxon>
        <taxon>Alphaproteobacteria</taxon>
        <taxon>Hyphomicrobiales</taxon>
        <taxon>Rhizobiaceae</taxon>
        <taxon>Hoeflea</taxon>
    </lineage>
</organism>
<protein>
    <submittedName>
        <fullName evidence="4">GNAT family N-acetyltransferase</fullName>
    </submittedName>
</protein>